<accession>A0A8J6E0W4</accession>
<organism evidence="2 3">
    <name type="scientific">Carpediemonas membranifera</name>
    <dbReference type="NCBI Taxonomy" id="201153"/>
    <lineage>
        <taxon>Eukaryota</taxon>
        <taxon>Metamonada</taxon>
        <taxon>Carpediemonas-like organisms</taxon>
        <taxon>Carpediemonas</taxon>
    </lineage>
</organism>
<sequence length="260" mass="29884">MSRRKMNRLFEELDQLKEYNEKLRSNIASSKNELQDLEASIATEPQETARIEEKILSSSSKSIHYQVISDYMSHGMKQFRDEFAELKRDIKAAKEKFKESQDAVQRRIVDITNACQAQTQSPFASLIKAGEQLPMEIAALETEIAELKEKRDGKQTELDITKGRLASAESQHAMLRDQLGAKLEQRDFLQTTLDSQMQQVEQLRRQVQEATDGSAGRRREMLAQMQRRLRTDILRLEAIQRTADIAPPQSSYLAAMQSHR</sequence>
<evidence type="ECO:0000313" key="2">
    <source>
        <dbReference type="EMBL" id="KAG9395604.1"/>
    </source>
</evidence>
<proteinExistence type="predicted"/>
<protein>
    <submittedName>
        <fullName evidence="2">Chromosome partition protein Smc</fullName>
    </submittedName>
</protein>
<keyword evidence="1" id="KW-0175">Coiled coil</keyword>
<name>A0A8J6E0W4_9EUKA</name>
<reference evidence="2" key="1">
    <citation type="submission" date="2021-05" db="EMBL/GenBank/DDBJ databases">
        <title>A free-living protist that lacks canonical eukaryotic 1 DNA replication and segregation systems.</title>
        <authorList>
            <person name="Salas-Leiva D.E."/>
            <person name="Tromer E.C."/>
            <person name="Curtis B.A."/>
            <person name="Jerlstrom-Hultqvist J."/>
            <person name="Kolisko M."/>
            <person name="Yi Z."/>
            <person name="Salas-Leiva J.S."/>
            <person name="Gallot-Lavallee L."/>
            <person name="Kops G.J.P.L."/>
            <person name="Archibald J.M."/>
            <person name="Simpson A.G.B."/>
            <person name="Roger A.J."/>
        </authorList>
    </citation>
    <scope>NUCLEOTIDE SEQUENCE</scope>
    <source>
        <strain evidence="2">BICM</strain>
    </source>
</reference>
<feature type="coiled-coil region" evidence="1">
    <location>
        <begin position="6"/>
        <end position="40"/>
    </location>
</feature>
<gene>
    <name evidence="2" type="ORF">J8273_2799</name>
</gene>
<evidence type="ECO:0000256" key="1">
    <source>
        <dbReference type="SAM" id="Coils"/>
    </source>
</evidence>
<dbReference type="Proteomes" id="UP000717585">
    <property type="component" value="Unassembled WGS sequence"/>
</dbReference>
<feature type="coiled-coil region" evidence="1">
    <location>
        <begin position="76"/>
        <end position="103"/>
    </location>
</feature>
<dbReference type="EMBL" id="JAHDYR010000009">
    <property type="protein sequence ID" value="KAG9395604.1"/>
    <property type="molecule type" value="Genomic_DNA"/>
</dbReference>
<dbReference type="AlphaFoldDB" id="A0A8J6E0W4"/>
<keyword evidence="3" id="KW-1185">Reference proteome</keyword>
<comment type="caution">
    <text evidence="2">The sequence shown here is derived from an EMBL/GenBank/DDBJ whole genome shotgun (WGS) entry which is preliminary data.</text>
</comment>
<feature type="coiled-coil region" evidence="1">
    <location>
        <begin position="130"/>
        <end position="213"/>
    </location>
</feature>
<evidence type="ECO:0000313" key="3">
    <source>
        <dbReference type="Proteomes" id="UP000717585"/>
    </source>
</evidence>